<evidence type="ECO:0000256" key="1">
    <source>
        <dbReference type="SAM" id="MobiDB-lite"/>
    </source>
</evidence>
<comment type="caution">
    <text evidence="3">The sequence shown here is derived from an EMBL/GenBank/DDBJ whole genome shotgun (WGS) entry which is preliminary data.</text>
</comment>
<keyword evidence="2" id="KW-0812">Transmembrane</keyword>
<sequence length="280" mass="29891">MEQRTYNHLGEPIARDSSRASERDDSQALDRRSAADANESSNPSNAQAGGPIDSQAAAFDGESLSDPREALRLIEHQSRRVGRMFNVFHWKFCLVWGLSWLIGYGVLGFSTRAAGGVTPGWAWGVGAALLVGAVAISVIVGLRGVSGYKSSARAARDDSRRGAIYGWTWSLGFFFGMGGLGSFVNRFALPDDASSILFNMVAILLVGVLYMAGGALWGDLSQLIVGVWMIVIVFVLPMLDVVTGFFIMAFLGGGAMLLMALWAVTLGNRNAAFAALMGGR</sequence>
<feature type="region of interest" description="Disordered" evidence="1">
    <location>
        <begin position="1"/>
        <end position="53"/>
    </location>
</feature>
<dbReference type="EMBL" id="JGZR01000001">
    <property type="protein sequence ID" value="KFJ05300.1"/>
    <property type="molecule type" value="Genomic_DNA"/>
</dbReference>
<proteinExistence type="predicted"/>
<gene>
    <name evidence="3" type="ORF">BISU_1420</name>
</gene>
<keyword evidence="4" id="KW-1185">Reference proteome</keyword>
<dbReference type="Proteomes" id="UP000029055">
    <property type="component" value="Unassembled WGS sequence"/>
</dbReference>
<feature type="transmembrane region" description="Helical" evidence="2">
    <location>
        <begin position="121"/>
        <end position="142"/>
    </location>
</feature>
<evidence type="ECO:0000313" key="4">
    <source>
        <dbReference type="Proteomes" id="UP000029055"/>
    </source>
</evidence>
<feature type="transmembrane region" description="Helical" evidence="2">
    <location>
        <begin position="220"/>
        <end position="239"/>
    </location>
</feature>
<name>A0A087EBZ9_9BIFI</name>
<evidence type="ECO:0000256" key="2">
    <source>
        <dbReference type="SAM" id="Phobius"/>
    </source>
</evidence>
<feature type="compositionally biased region" description="Polar residues" evidence="1">
    <location>
        <begin position="38"/>
        <end position="47"/>
    </location>
</feature>
<dbReference type="eggNOG" id="ENOG5031HG1">
    <property type="taxonomic scope" value="Bacteria"/>
</dbReference>
<organism evidence="3 4">
    <name type="scientific">Bifidobacterium subtile</name>
    <dbReference type="NCBI Taxonomy" id="77635"/>
    <lineage>
        <taxon>Bacteria</taxon>
        <taxon>Bacillati</taxon>
        <taxon>Actinomycetota</taxon>
        <taxon>Actinomycetes</taxon>
        <taxon>Bifidobacteriales</taxon>
        <taxon>Bifidobacteriaceae</taxon>
        <taxon>Bifidobacterium</taxon>
    </lineage>
</organism>
<keyword evidence="2" id="KW-0472">Membrane</keyword>
<dbReference type="STRING" id="77635.BISU_1420"/>
<accession>A0A087EBZ9</accession>
<keyword evidence="2" id="KW-1133">Transmembrane helix</keyword>
<feature type="transmembrane region" description="Helical" evidence="2">
    <location>
        <begin position="196"/>
        <end position="213"/>
    </location>
</feature>
<protein>
    <submittedName>
        <fullName evidence="3">Uncharacterized protein</fullName>
    </submittedName>
</protein>
<dbReference type="RefSeq" id="WP_024464367.1">
    <property type="nucleotide sequence ID" value="NZ_CP062939.1"/>
</dbReference>
<dbReference type="AlphaFoldDB" id="A0A087EBZ9"/>
<feature type="transmembrane region" description="Helical" evidence="2">
    <location>
        <begin position="88"/>
        <end position="109"/>
    </location>
</feature>
<feature type="compositionally biased region" description="Basic and acidic residues" evidence="1">
    <location>
        <begin position="13"/>
        <end position="34"/>
    </location>
</feature>
<feature type="transmembrane region" description="Helical" evidence="2">
    <location>
        <begin position="163"/>
        <end position="184"/>
    </location>
</feature>
<evidence type="ECO:0000313" key="3">
    <source>
        <dbReference type="EMBL" id="KFJ05300.1"/>
    </source>
</evidence>
<reference evidence="3 4" key="1">
    <citation type="submission" date="2014-03" db="EMBL/GenBank/DDBJ databases">
        <title>Genomics of Bifidobacteria.</title>
        <authorList>
            <person name="Ventura M."/>
            <person name="Milani C."/>
            <person name="Lugli G.A."/>
        </authorList>
    </citation>
    <scope>NUCLEOTIDE SEQUENCE [LARGE SCALE GENOMIC DNA]</scope>
    <source>
        <strain evidence="3 4">LMG 11597</strain>
    </source>
</reference>
<dbReference type="OrthoDB" id="3240366at2"/>
<feature type="transmembrane region" description="Helical" evidence="2">
    <location>
        <begin position="245"/>
        <end position="267"/>
    </location>
</feature>